<evidence type="ECO:0000256" key="1">
    <source>
        <dbReference type="SAM" id="MobiDB-lite"/>
    </source>
</evidence>
<dbReference type="WBParaSite" id="nRc.2.0.1.t35634-RA">
    <property type="protein sequence ID" value="nRc.2.0.1.t35634-RA"/>
    <property type="gene ID" value="nRc.2.0.1.g35634"/>
</dbReference>
<keyword evidence="2" id="KW-1185">Reference proteome</keyword>
<organism evidence="2 3">
    <name type="scientific">Romanomermis culicivorax</name>
    <name type="common">Nematode worm</name>
    <dbReference type="NCBI Taxonomy" id="13658"/>
    <lineage>
        <taxon>Eukaryota</taxon>
        <taxon>Metazoa</taxon>
        <taxon>Ecdysozoa</taxon>
        <taxon>Nematoda</taxon>
        <taxon>Enoplea</taxon>
        <taxon>Dorylaimia</taxon>
        <taxon>Mermithida</taxon>
        <taxon>Mermithoidea</taxon>
        <taxon>Mermithidae</taxon>
        <taxon>Romanomermis</taxon>
    </lineage>
</organism>
<feature type="region of interest" description="Disordered" evidence="1">
    <location>
        <begin position="57"/>
        <end position="82"/>
    </location>
</feature>
<reference evidence="3" key="1">
    <citation type="submission" date="2022-11" db="UniProtKB">
        <authorList>
            <consortium name="WormBaseParasite"/>
        </authorList>
    </citation>
    <scope>IDENTIFICATION</scope>
</reference>
<feature type="compositionally biased region" description="Low complexity" evidence="1">
    <location>
        <begin position="63"/>
        <end position="72"/>
    </location>
</feature>
<dbReference type="Proteomes" id="UP000887565">
    <property type="component" value="Unplaced"/>
</dbReference>
<proteinExistence type="predicted"/>
<accession>A0A915KCJ3</accession>
<dbReference type="AlphaFoldDB" id="A0A915KCJ3"/>
<evidence type="ECO:0000313" key="3">
    <source>
        <dbReference type="WBParaSite" id="nRc.2.0.1.t35634-RA"/>
    </source>
</evidence>
<sequence length="166" mass="18994">MPKLTIVETEPIFAKSLFQETAKLNKVVIVHQNDALTSSQDVLENKMIELLKKKDSISEEVTESSTSESPSSDRTPRFSQKEEELLDHVWQSLKNEDLRPKKTNDTSVPLKTIPLCTDVADRRLSKHNIIDLMRMASKILASEEALLEPLIWDLPLIYFKKSKNTM</sequence>
<name>A0A915KCJ3_ROMCU</name>
<protein>
    <submittedName>
        <fullName evidence="3">Uncharacterized protein</fullName>
    </submittedName>
</protein>
<evidence type="ECO:0000313" key="2">
    <source>
        <dbReference type="Proteomes" id="UP000887565"/>
    </source>
</evidence>